<protein>
    <submittedName>
        <fullName evidence="2">Uncharacterized protein</fullName>
    </submittedName>
</protein>
<evidence type="ECO:0000256" key="1">
    <source>
        <dbReference type="SAM" id="MobiDB-lite"/>
    </source>
</evidence>
<feature type="region of interest" description="Disordered" evidence="1">
    <location>
        <begin position="119"/>
        <end position="148"/>
    </location>
</feature>
<gene>
    <name evidence="2" type="ORF">BV898_14511</name>
</gene>
<dbReference type="EMBL" id="MTYJ01000179">
    <property type="protein sequence ID" value="OWA49979.1"/>
    <property type="molecule type" value="Genomic_DNA"/>
</dbReference>
<dbReference type="OrthoDB" id="10685097at2759"/>
<dbReference type="AlphaFoldDB" id="A0A9X6NA72"/>
<evidence type="ECO:0000313" key="2">
    <source>
        <dbReference type="EMBL" id="OWA49979.1"/>
    </source>
</evidence>
<evidence type="ECO:0000313" key="3">
    <source>
        <dbReference type="Proteomes" id="UP000192578"/>
    </source>
</evidence>
<name>A0A9X6NA72_HYPEX</name>
<proteinExistence type="predicted"/>
<accession>A0A9X6NA72</accession>
<keyword evidence="3" id="KW-1185">Reference proteome</keyword>
<dbReference type="Proteomes" id="UP000192578">
    <property type="component" value="Unassembled WGS sequence"/>
</dbReference>
<organism evidence="2 3">
    <name type="scientific">Hypsibius exemplaris</name>
    <name type="common">Freshwater tardigrade</name>
    <dbReference type="NCBI Taxonomy" id="2072580"/>
    <lineage>
        <taxon>Eukaryota</taxon>
        <taxon>Metazoa</taxon>
        <taxon>Ecdysozoa</taxon>
        <taxon>Tardigrada</taxon>
        <taxon>Eutardigrada</taxon>
        <taxon>Parachela</taxon>
        <taxon>Hypsibioidea</taxon>
        <taxon>Hypsibiidae</taxon>
        <taxon>Hypsibius</taxon>
    </lineage>
</organism>
<feature type="compositionally biased region" description="Low complexity" evidence="1">
    <location>
        <begin position="119"/>
        <end position="140"/>
    </location>
</feature>
<sequence>MGLTSLILVGCPTSFQITETLVIKYDSEAARDQYLPQLESNYRNALNEFQASNVKLTFISATDVPGSASIHLVQFRVTGQVVLPITDFAKVKTAVRQVLRDSHFSGIVDSEWDQYETVSVTDASDTSDTSASGGSSTSAVGGAGDASQQFETTDSISITYTSTTERDNILQQFVAFWTTALSSFQVTTVKITFVSEGAASSSSSSYKLVTYKVTASYSGSNKPDADTVKTTVHQAIQTAKLTGVEEQQAAFGAASGAAAAGSASAGDASAATYKVTNIQITFVSETPAARGNYHLVVQRIRNRHRGGAHTLETTDVAILTYTSVAQREQLLQQILAKWKAALSQFQLTTITIKFFSETDAVGGGKQVLYKNPSPQNGGSWKAVDGKTMKDRVKIIKQTVHTHHHLHHWCSGLSAQLNQLAFDMSNDNMDNHFTSDEEGFGGSSSQQIGTSSGQQVVPVPVPVPVLVLVRFRFRFWFRFWFWVRVRFWVRNEKVSGGGKQVVYKIFAQNGGSFKATDGLEMTERVKTIKTCWRAVGWTSLMSLNSHTAIPKSGIHFLQQILTVWTNALAPREYLRKDPRGIRITSGSKTITTFGSGSASLNGGNSDSMSGQLDVTDSADLTYSSTQERDDLLHRF</sequence>
<reference evidence="3" key="1">
    <citation type="submission" date="2017-01" db="EMBL/GenBank/DDBJ databases">
        <title>Comparative genomics of anhydrobiosis in the tardigrade Hypsibius dujardini.</title>
        <authorList>
            <person name="Yoshida Y."/>
            <person name="Koutsovoulos G."/>
            <person name="Laetsch D."/>
            <person name="Stevens L."/>
            <person name="Kumar S."/>
            <person name="Horikawa D."/>
            <person name="Ishino K."/>
            <person name="Komine S."/>
            <person name="Tomita M."/>
            <person name="Blaxter M."/>
            <person name="Arakawa K."/>
        </authorList>
    </citation>
    <scope>NUCLEOTIDE SEQUENCE [LARGE SCALE GENOMIC DNA]</scope>
    <source>
        <strain evidence="3">Z151</strain>
    </source>
</reference>
<comment type="caution">
    <text evidence="2">The sequence shown here is derived from an EMBL/GenBank/DDBJ whole genome shotgun (WGS) entry which is preliminary data.</text>
</comment>